<organism evidence="4 5">
    <name type="scientific">Naganishia liquefaciens</name>
    <dbReference type="NCBI Taxonomy" id="104408"/>
    <lineage>
        <taxon>Eukaryota</taxon>
        <taxon>Fungi</taxon>
        <taxon>Dikarya</taxon>
        <taxon>Basidiomycota</taxon>
        <taxon>Agaricomycotina</taxon>
        <taxon>Tremellomycetes</taxon>
        <taxon>Filobasidiales</taxon>
        <taxon>Filobasidiaceae</taxon>
        <taxon>Naganishia</taxon>
    </lineage>
</organism>
<evidence type="ECO:0000259" key="3">
    <source>
        <dbReference type="Pfam" id="PF21671"/>
    </source>
</evidence>
<evidence type="ECO:0000256" key="2">
    <source>
        <dbReference type="SAM" id="SignalP"/>
    </source>
</evidence>
<sequence>MHLASLSPIIGSLLLAWLPLSNAAAGEGPTFCQSVDKLKVTSPLTFIRPVPSFNLKWSPNICLCQADGELTDATVERLNAKMTSEGVSKLAKKLGLDTLPDYWEEMFVRQAVIDAADAFLDQYKSCPRGCEYPKDAIPTSCKNCDYDCPPKQKKCNGKCIKKDKPCPSKTSKPPKPPKATSDDGYPTYPTPTTTEDEYPTYPTYRKRDASELDNVVSDLAHYVDDLEDLHDFPIDQWKAFLSTGVPGTSTFAVSDIPEPTLIQQYYRSNNDNRCEPGWVPCAILRKGKADWECTDVQNSLDSCGGCIYPIIPGPVGTACSDEPGANEVSCVEGRCVVKSCQRGFAHNGTACNPQSHKRYTLE</sequence>
<feature type="signal peptide" evidence="2">
    <location>
        <begin position="1"/>
        <end position="23"/>
    </location>
</feature>
<proteinExistence type="predicted"/>
<dbReference type="EMBL" id="BLZA01000035">
    <property type="protein sequence ID" value="GHJ89138.1"/>
    <property type="molecule type" value="Genomic_DNA"/>
</dbReference>
<accession>A0A8H3YH97</accession>
<feature type="region of interest" description="Disordered" evidence="1">
    <location>
        <begin position="164"/>
        <end position="201"/>
    </location>
</feature>
<name>A0A8H3YH97_9TREE</name>
<feature type="compositionally biased region" description="Low complexity" evidence="1">
    <location>
        <begin position="178"/>
        <end position="201"/>
    </location>
</feature>
<reference evidence="4" key="1">
    <citation type="submission" date="2020-07" db="EMBL/GenBank/DDBJ databases">
        <title>Draft Genome Sequence of a Deep-Sea Yeast, Naganishia (Cryptococcus) liquefaciens strain N6.</title>
        <authorList>
            <person name="Han Y.W."/>
            <person name="Kajitani R."/>
            <person name="Morimoto H."/>
            <person name="Parhat M."/>
            <person name="Tsubouchi H."/>
            <person name="Bakenova O."/>
            <person name="Ogata M."/>
            <person name="Argunhan B."/>
            <person name="Aoki R."/>
            <person name="Kajiwara S."/>
            <person name="Itoh T."/>
            <person name="Iwasaki H."/>
        </authorList>
    </citation>
    <scope>NUCLEOTIDE SEQUENCE</scope>
    <source>
        <strain evidence="4">N6</strain>
    </source>
</reference>
<protein>
    <recommendedName>
        <fullName evidence="3">Protein CPL1-like domain-containing protein</fullName>
    </recommendedName>
</protein>
<dbReference type="AlphaFoldDB" id="A0A8H3YH97"/>
<keyword evidence="5" id="KW-1185">Reference proteome</keyword>
<feature type="chain" id="PRO_5034484878" description="Protein CPL1-like domain-containing protein" evidence="2">
    <location>
        <begin position="24"/>
        <end position="362"/>
    </location>
</feature>
<dbReference type="Proteomes" id="UP000620104">
    <property type="component" value="Unassembled WGS sequence"/>
</dbReference>
<gene>
    <name evidence="4" type="ORF">NliqN6_5540</name>
</gene>
<evidence type="ECO:0000256" key="1">
    <source>
        <dbReference type="SAM" id="MobiDB-lite"/>
    </source>
</evidence>
<evidence type="ECO:0000313" key="4">
    <source>
        <dbReference type="EMBL" id="GHJ89138.1"/>
    </source>
</evidence>
<dbReference type="OrthoDB" id="2591777at2759"/>
<comment type="caution">
    <text evidence="4">The sequence shown here is derived from an EMBL/GenBank/DDBJ whole genome shotgun (WGS) entry which is preliminary data.</text>
</comment>
<evidence type="ECO:0000313" key="5">
    <source>
        <dbReference type="Proteomes" id="UP000620104"/>
    </source>
</evidence>
<keyword evidence="2" id="KW-0732">Signal</keyword>
<dbReference type="Pfam" id="PF21671">
    <property type="entry name" value="CPL1-like"/>
    <property type="match status" value="1"/>
</dbReference>
<dbReference type="InterPro" id="IPR048661">
    <property type="entry name" value="CPL1-like"/>
</dbReference>
<feature type="domain" description="Protein CPL1-like" evidence="3">
    <location>
        <begin position="291"/>
        <end position="347"/>
    </location>
</feature>